<keyword evidence="3 5" id="KW-0560">Oxidoreductase</keyword>
<dbReference type="EMBL" id="PXYW01000017">
    <property type="protein sequence ID" value="PSR33626.1"/>
    <property type="molecule type" value="Genomic_DNA"/>
</dbReference>
<dbReference type="GO" id="GO:0030170">
    <property type="term" value="F:pyridoxal phosphate binding"/>
    <property type="evidence" value="ECO:0007669"/>
    <property type="project" value="TreeGrafter"/>
</dbReference>
<dbReference type="PANTHER" id="PTHR11773:SF1">
    <property type="entry name" value="GLYCINE DEHYDROGENASE (DECARBOXYLATING), MITOCHONDRIAL"/>
    <property type="match status" value="1"/>
</dbReference>
<dbReference type="Gene3D" id="6.20.440.10">
    <property type="match status" value="1"/>
</dbReference>
<evidence type="ECO:0000256" key="3">
    <source>
        <dbReference type="ARBA" id="ARBA00023002"/>
    </source>
</evidence>
<dbReference type="GO" id="GO:0016594">
    <property type="term" value="F:glycine binding"/>
    <property type="evidence" value="ECO:0007669"/>
    <property type="project" value="TreeGrafter"/>
</dbReference>
<protein>
    <recommendedName>
        <fullName evidence="5">Probable glycine dehydrogenase (decarboxylating) subunit 2</fullName>
        <ecNumber evidence="5">1.4.4.2</ecNumber>
    </recommendedName>
    <alternativeName>
        <fullName evidence="5">Glycine cleavage system P-protein subunit 2</fullName>
    </alternativeName>
    <alternativeName>
        <fullName evidence="5">Glycine decarboxylase subunit 2</fullName>
    </alternativeName>
    <alternativeName>
        <fullName evidence="5">Glycine dehydrogenase (aminomethyl-transferring) subunit 2</fullName>
    </alternativeName>
</protein>
<dbReference type="SUPFAM" id="SSF53383">
    <property type="entry name" value="PLP-dependent transferases"/>
    <property type="match status" value="1"/>
</dbReference>
<name>A0A2T2XGN7_9FIRM</name>
<dbReference type="GO" id="GO:0005960">
    <property type="term" value="C:glycine cleavage complex"/>
    <property type="evidence" value="ECO:0007669"/>
    <property type="project" value="TreeGrafter"/>
</dbReference>
<evidence type="ECO:0000259" key="6">
    <source>
        <dbReference type="Pfam" id="PF00266"/>
    </source>
</evidence>
<dbReference type="InterPro" id="IPR015421">
    <property type="entry name" value="PyrdxlP-dep_Trfase_major"/>
</dbReference>
<feature type="domain" description="Glycine dehydrogenase C-terminal" evidence="7">
    <location>
        <begin position="349"/>
        <end position="449"/>
    </location>
</feature>
<dbReference type="AlphaFoldDB" id="A0A2T2XGN7"/>
<dbReference type="FunFam" id="3.40.640.10:FF:000034">
    <property type="entry name" value="Probable glycine dehydrogenase (decarboxylating) subunit 2"/>
    <property type="match status" value="1"/>
</dbReference>
<reference evidence="8 9" key="1">
    <citation type="journal article" date="2014" name="BMC Genomics">
        <title>Comparison of environmental and isolate Sulfobacillus genomes reveals diverse carbon, sulfur, nitrogen, and hydrogen metabolisms.</title>
        <authorList>
            <person name="Justice N.B."/>
            <person name="Norman A."/>
            <person name="Brown C.T."/>
            <person name="Singh A."/>
            <person name="Thomas B.C."/>
            <person name="Banfield J.F."/>
        </authorList>
    </citation>
    <scope>NUCLEOTIDE SEQUENCE [LARGE SCALE GENOMIC DNA]</scope>
    <source>
        <strain evidence="8">AMDSBA4</strain>
    </source>
</reference>
<dbReference type="InterPro" id="IPR023012">
    <property type="entry name" value="GcvPB"/>
</dbReference>
<dbReference type="NCBIfam" id="NF003346">
    <property type="entry name" value="PRK04366.1"/>
    <property type="match status" value="1"/>
</dbReference>
<proteinExistence type="inferred from homology"/>
<dbReference type="GO" id="GO:0019464">
    <property type="term" value="P:glycine decarboxylation via glycine cleavage system"/>
    <property type="evidence" value="ECO:0007669"/>
    <property type="project" value="UniProtKB-UniRule"/>
</dbReference>
<evidence type="ECO:0000256" key="1">
    <source>
        <dbReference type="ARBA" id="ARBA00003788"/>
    </source>
</evidence>
<dbReference type="Proteomes" id="UP000242972">
    <property type="component" value="Unassembled WGS sequence"/>
</dbReference>
<dbReference type="EC" id="1.4.4.2" evidence="5"/>
<comment type="caution">
    <text evidence="8">The sequence shown here is derived from an EMBL/GenBank/DDBJ whole genome shotgun (WGS) entry which is preliminary data.</text>
</comment>
<feature type="modified residue" description="N6-(pyridoxal phosphate)lysine" evidence="5">
    <location>
        <position position="269"/>
    </location>
</feature>
<dbReference type="GO" id="GO:0005829">
    <property type="term" value="C:cytosol"/>
    <property type="evidence" value="ECO:0007669"/>
    <property type="project" value="TreeGrafter"/>
</dbReference>
<comment type="cofactor">
    <cofactor evidence="5">
        <name>pyridoxal 5'-phosphate</name>
        <dbReference type="ChEBI" id="CHEBI:597326"/>
    </cofactor>
</comment>
<dbReference type="InterPro" id="IPR020581">
    <property type="entry name" value="GDC_P"/>
</dbReference>
<dbReference type="GO" id="GO:0004375">
    <property type="term" value="F:glycine dehydrogenase (decarboxylating) activity"/>
    <property type="evidence" value="ECO:0007669"/>
    <property type="project" value="UniProtKB-EC"/>
</dbReference>
<dbReference type="Pfam" id="PF00266">
    <property type="entry name" value="Aminotran_5"/>
    <property type="match status" value="1"/>
</dbReference>
<evidence type="ECO:0000256" key="4">
    <source>
        <dbReference type="ARBA" id="ARBA00049026"/>
    </source>
</evidence>
<dbReference type="HAMAP" id="MF_00713">
    <property type="entry name" value="GcvPB"/>
    <property type="match status" value="1"/>
</dbReference>
<dbReference type="FunFam" id="3.90.1150.10:FF:000014">
    <property type="entry name" value="Probable glycine dehydrogenase (decarboxylating) subunit 2"/>
    <property type="match status" value="1"/>
</dbReference>
<dbReference type="CDD" id="cd00613">
    <property type="entry name" value="GDC-P"/>
    <property type="match status" value="1"/>
</dbReference>
<comment type="function">
    <text evidence="1 5">The glycine cleavage system catalyzes the degradation of glycine. The P protein binds the alpha-amino group of glycine through its pyridoxal phosphate cofactor; CO(2) is released and the remaining methylamine moiety is then transferred to the lipoamide cofactor of the H protein.</text>
</comment>
<accession>A0A2T2XGN7</accession>
<evidence type="ECO:0000256" key="2">
    <source>
        <dbReference type="ARBA" id="ARBA00022898"/>
    </source>
</evidence>
<feature type="domain" description="Aminotransferase class V" evidence="6">
    <location>
        <begin position="156"/>
        <end position="276"/>
    </location>
</feature>
<comment type="catalytic activity">
    <reaction evidence="4 5">
        <text>N(6)-[(R)-lipoyl]-L-lysyl-[glycine-cleavage complex H protein] + glycine + H(+) = N(6)-[(R)-S(8)-aminomethyldihydrolipoyl]-L-lysyl-[glycine-cleavage complex H protein] + CO2</text>
        <dbReference type="Rhea" id="RHEA:24304"/>
        <dbReference type="Rhea" id="RHEA-COMP:10494"/>
        <dbReference type="Rhea" id="RHEA-COMP:10495"/>
        <dbReference type="ChEBI" id="CHEBI:15378"/>
        <dbReference type="ChEBI" id="CHEBI:16526"/>
        <dbReference type="ChEBI" id="CHEBI:57305"/>
        <dbReference type="ChEBI" id="CHEBI:83099"/>
        <dbReference type="ChEBI" id="CHEBI:83143"/>
        <dbReference type="EC" id="1.4.4.2"/>
    </reaction>
</comment>
<keyword evidence="2 5" id="KW-0663">Pyridoxal phosphate</keyword>
<evidence type="ECO:0000259" key="7">
    <source>
        <dbReference type="Pfam" id="PF21478"/>
    </source>
</evidence>
<dbReference type="PANTHER" id="PTHR11773">
    <property type="entry name" value="GLYCINE DEHYDROGENASE, DECARBOXYLATING"/>
    <property type="match status" value="1"/>
</dbReference>
<dbReference type="Gene3D" id="3.90.1150.10">
    <property type="entry name" value="Aspartate Aminotransferase, domain 1"/>
    <property type="match status" value="1"/>
</dbReference>
<dbReference type="Pfam" id="PF21478">
    <property type="entry name" value="GcvP2_C"/>
    <property type="match status" value="1"/>
</dbReference>
<evidence type="ECO:0000256" key="5">
    <source>
        <dbReference type="HAMAP-Rule" id="MF_00713"/>
    </source>
</evidence>
<evidence type="ECO:0000313" key="9">
    <source>
        <dbReference type="Proteomes" id="UP000242972"/>
    </source>
</evidence>
<dbReference type="InterPro" id="IPR000192">
    <property type="entry name" value="Aminotrans_V_dom"/>
</dbReference>
<gene>
    <name evidence="5" type="primary">gcvPB</name>
    <name evidence="8" type="ORF">C7B46_08425</name>
</gene>
<comment type="similarity">
    <text evidence="5">Belongs to the GcvP family. C-terminal subunit subfamily.</text>
</comment>
<comment type="subunit">
    <text evidence="5">The glycine cleavage system is composed of four proteins: P, T, L and H. In this organism, the P 'protein' is a heterodimer of two subunits.</text>
</comment>
<dbReference type="Gene3D" id="3.40.640.10">
    <property type="entry name" value="Type I PLP-dependent aspartate aminotransferase-like (Major domain)"/>
    <property type="match status" value="1"/>
</dbReference>
<evidence type="ECO:0000313" key="8">
    <source>
        <dbReference type="EMBL" id="PSR33626.1"/>
    </source>
</evidence>
<dbReference type="InterPro" id="IPR015424">
    <property type="entry name" value="PyrdxlP-dep_Trfase"/>
</dbReference>
<organism evidence="8 9">
    <name type="scientific">Sulfobacillus benefaciens</name>
    <dbReference type="NCBI Taxonomy" id="453960"/>
    <lineage>
        <taxon>Bacteria</taxon>
        <taxon>Bacillati</taxon>
        <taxon>Bacillota</taxon>
        <taxon>Clostridia</taxon>
        <taxon>Eubacteriales</taxon>
        <taxon>Clostridiales Family XVII. Incertae Sedis</taxon>
        <taxon>Sulfobacillus</taxon>
    </lineage>
</organism>
<dbReference type="InterPro" id="IPR015422">
    <property type="entry name" value="PyrdxlP-dep_Trfase_small"/>
</dbReference>
<dbReference type="InterPro" id="IPR049316">
    <property type="entry name" value="GDC-P_C"/>
</dbReference>
<sequence>MDVPVIFEKSVEGRSGVTLPSSDVPLPDLKEILPPNCIRQSPTNLPEVSELDVVRHYTYLSTLNYGVDTGFYPLGSCTMKYNPKIHEWALSLPGFAALHPLQPESTVQGILELLHNLEVALAEIAGMDRVTLQPAAGAHGELTGILMIKKYLEQRGDHRTTVLVPDSAHGTNPATAAMAGFLVKEVPSNRQGGVDVQALKNMVSEDTAALMLTNPNTLGLFEEDIAEIASIVHAAGGLLYYDGANANAIMGKVRPGDMGFDVVHLNLHKTFSTPHGGGGPGAGPVGVKAELIPFLPSPTIHWNNGQWCLSDESPDSIGKVRSYYGNIGILVRAYAYLRSHGGEGLKQVSETAVLNANYLLALIQDRYSSPYPRRVKHEFVISLTDQKRRGARALDVAKRLIDFGFYPPTVYFPLVVDEALMVEPTETESKEILDRFADTLLRIDQEIDTNPDLLHHAPHNTVVGRLDEALAARQPNLKYVKPLADDQ</sequence>